<dbReference type="Pfam" id="PF06983">
    <property type="entry name" value="3-dmu-9_3-mt"/>
    <property type="match status" value="1"/>
</dbReference>
<accession>A0ABQ4LRS8</accession>
<dbReference type="Gene3D" id="3.30.720.110">
    <property type="match status" value="1"/>
</dbReference>
<feature type="domain" description="PhnB-like" evidence="1">
    <location>
        <begin position="4"/>
        <end position="128"/>
    </location>
</feature>
<dbReference type="PANTHER" id="PTHR33990">
    <property type="entry name" value="PROTEIN YJDN-RELATED"/>
    <property type="match status" value="1"/>
</dbReference>
<dbReference type="PIRSF" id="PIRSF021700">
    <property type="entry name" value="3_dmu_93_MTrfase"/>
    <property type="match status" value="1"/>
</dbReference>
<dbReference type="PANTHER" id="PTHR33990:SF4">
    <property type="entry name" value="PHNB-LIKE DOMAIN-CONTAINING PROTEIN"/>
    <property type="match status" value="1"/>
</dbReference>
<sequence>MEPKVTPFLMFEGQAEEAMNFYVSVFSPAEILRVTRYGPNESGTEGSVMQAAFSVKGQTILCIDSSVHHAFTFTPAISLFVDCESEEEIDETFAKLSEGGAVLMPLAAYPFAKKSAWVQDRFGVSWQLSLN</sequence>
<keyword evidence="3" id="KW-1185">Reference proteome</keyword>
<comment type="caution">
    <text evidence="2">The sequence shown here is derived from an EMBL/GenBank/DDBJ whole genome shotgun (WGS) entry which is preliminary data.</text>
</comment>
<evidence type="ECO:0000259" key="1">
    <source>
        <dbReference type="Pfam" id="PF06983"/>
    </source>
</evidence>
<dbReference type="InterPro" id="IPR009725">
    <property type="entry name" value="3_dmu_93_MTrfase"/>
</dbReference>
<dbReference type="InterPro" id="IPR029068">
    <property type="entry name" value="Glyas_Bleomycin-R_OHBP_Dase"/>
</dbReference>
<proteinExistence type="predicted"/>
<dbReference type="Proteomes" id="UP000680638">
    <property type="component" value="Unassembled WGS sequence"/>
</dbReference>
<protein>
    <submittedName>
        <fullName evidence="2">VOC family protein</fullName>
    </submittedName>
</protein>
<gene>
    <name evidence="2" type="ORF">J21TS3_07700</name>
</gene>
<dbReference type="Gene3D" id="3.30.720.100">
    <property type="match status" value="1"/>
</dbReference>
<dbReference type="EMBL" id="BORW01000002">
    <property type="protein sequence ID" value="GIO65949.1"/>
    <property type="molecule type" value="Genomic_DNA"/>
</dbReference>
<organism evidence="2 3">
    <name type="scientific">Paenibacillus cookii</name>
    <dbReference type="NCBI Taxonomy" id="157839"/>
    <lineage>
        <taxon>Bacteria</taxon>
        <taxon>Bacillati</taxon>
        <taxon>Bacillota</taxon>
        <taxon>Bacilli</taxon>
        <taxon>Bacillales</taxon>
        <taxon>Paenibacillaceae</taxon>
        <taxon>Paenibacillus</taxon>
    </lineage>
</organism>
<dbReference type="InterPro" id="IPR028973">
    <property type="entry name" value="PhnB-like"/>
</dbReference>
<evidence type="ECO:0000313" key="3">
    <source>
        <dbReference type="Proteomes" id="UP000680638"/>
    </source>
</evidence>
<evidence type="ECO:0000313" key="2">
    <source>
        <dbReference type="EMBL" id="GIO65949.1"/>
    </source>
</evidence>
<dbReference type="RefSeq" id="WP_212947704.1">
    <property type="nucleotide sequence ID" value="NZ_BORW01000002.1"/>
</dbReference>
<reference evidence="2 3" key="1">
    <citation type="submission" date="2021-03" db="EMBL/GenBank/DDBJ databases">
        <title>Antimicrobial resistance genes in bacteria isolated from Japanese honey, and their potential for conferring macrolide and lincosamide resistance in the American foulbrood pathogen Paenibacillus larvae.</title>
        <authorList>
            <person name="Okamoto M."/>
            <person name="Kumagai M."/>
            <person name="Kanamori H."/>
            <person name="Takamatsu D."/>
        </authorList>
    </citation>
    <scope>NUCLEOTIDE SEQUENCE [LARGE SCALE GENOMIC DNA]</scope>
    <source>
        <strain evidence="2 3">J21TS3</strain>
    </source>
</reference>
<dbReference type="SUPFAM" id="SSF54593">
    <property type="entry name" value="Glyoxalase/Bleomycin resistance protein/Dihydroxybiphenyl dioxygenase"/>
    <property type="match status" value="1"/>
</dbReference>
<dbReference type="CDD" id="cd06588">
    <property type="entry name" value="PhnB_like"/>
    <property type="match status" value="1"/>
</dbReference>
<name>A0ABQ4LRS8_9BACL</name>